<keyword evidence="3" id="KW-1185">Reference proteome</keyword>
<accession>A0A9W8V9Y6</accession>
<evidence type="ECO:0008006" key="4">
    <source>
        <dbReference type="Google" id="ProtNLM"/>
    </source>
</evidence>
<organism evidence="2 3">
    <name type="scientific">Fusarium torreyae</name>
    <dbReference type="NCBI Taxonomy" id="1237075"/>
    <lineage>
        <taxon>Eukaryota</taxon>
        <taxon>Fungi</taxon>
        <taxon>Dikarya</taxon>
        <taxon>Ascomycota</taxon>
        <taxon>Pezizomycotina</taxon>
        <taxon>Sordariomycetes</taxon>
        <taxon>Hypocreomycetidae</taxon>
        <taxon>Hypocreales</taxon>
        <taxon>Nectriaceae</taxon>
        <taxon>Fusarium</taxon>
    </lineage>
</organism>
<dbReference type="OrthoDB" id="4159781at2759"/>
<feature type="region of interest" description="Disordered" evidence="1">
    <location>
        <begin position="67"/>
        <end position="101"/>
    </location>
</feature>
<gene>
    <name evidence="2" type="ORF">NW762_013936</name>
</gene>
<reference evidence="2" key="1">
    <citation type="submission" date="2022-09" db="EMBL/GenBank/DDBJ databases">
        <title>Fusarium specimens isolated from Avocado Roots.</title>
        <authorList>
            <person name="Stajich J."/>
            <person name="Roper C."/>
            <person name="Heimlech-Rivalta G."/>
        </authorList>
    </citation>
    <scope>NUCLEOTIDE SEQUENCE</scope>
    <source>
        <strain evidence="2">CF00136</strain>
    </source>
</reference>
<evidence type="ECO:0000313" key="3">
    <source>
        <dbReference type="Proteomes" id="UP001152049"/>
    </source>
</evidence>
<name>A0A9W8V9Y6_9HYPO</name>
<sequence>MDGKSNNRRFLFLHTEGGNPISRRTRSKSLDSKVRRHLMVDIGRSRRKPSKELQYVTSVWPLAEPFQTQLSTSRDENPKSQDDDHSQAPTADLVKSDTTSSCTPPYATQPILYLLSVFEKEWGEDWFSAYGFTLIMVTGKNAMDSNRPTNTFWFPFAFKNSAFLHQYQQIFTSPDVLVPLYRRSARELKSLALERSLVTIQCVESRIASSKTTVATSDDVISAVLALACYNFTTLDFDQAMIHVKGIGMVIAARGGISTLDASQDLMLMLSWYA</sequence>
<feature type="region of interest" description="Disordered" evidence="1">
    <location>
        <begin position="1"/>
        <end position="30"/>
    </location>
</feature>
<dbReference type="AlphaFoldDB" id="A0A9W8V9Y6"/>
<evidence type="ECO:0000313" key="2">
    <source>
        <dbReference type="EMBL" id="KAJ4245812.1"/>
    </source>
</evidence>
<comment type="caution">
    <text evidence="2">The sequence shown here is derived from an EMBL/GenBank/DDBJ whole genome shotgun (WGS) entry which is preliminary data.</text>
</comment>
<evidence type="ECO:0000256" key="1">
    <source>
        <dbReference type="SAM" id="MobiDB-lite"/>
    </source>
</evidence>
<feature type="compositionally biased region" description="Basic and acidic residues" evidence="1">
    <location>
        <begin position="73"/>
        <end position="86"/>
    </location>
</feature>
<protein>
    <recommendedName>
        <fullName evidence="4">Transcription factor domain-containing protein</fullName>
    </recommendedName>
</protein>
<dbReference type="Proteomes" id="UP001152049">
    <property type="component" value="Unassembled WGS sequence"/>
</dbReference>
<dbReference type="EMBL" id="JAOQAZ010000045">
    <property type="protein sequence ID" value="KAJ4245812.1"/>
    <property type="molecule type" value="Genomic_DNA"/>
</dbReference>
<proteinExistence type="predicted"/>